<gene>
    <name evidence="3" type="ORF">C1SCF055_LOCUS24602</name>
</gene>
<dbReference type="EMBL" id="CAMXCT010002458">
    <property type="protein sequence ID" value="CAI3998289.1"/>
    <property type="molecule type" value="Genomic_DNA"/>
</dbReference>
<protein>
    <submittedName>
        <fullName evidence="3">Uncharacterized protein</fullName>
    </submittedName>
</protein>
<dbReference type="Proteomes" id="UP001152797">
    <property type="component" value="Unassembled WGS sequence"/>
</dbReference>
<keyword evidence="2" id="KW-0732">Signal</keyword>
<feature type="compositionally biased region" description="Polar residues" evidence="1">
    <location>
        <begin position="155"/>
        <end position="167"/>
    </location>
</feature>
<proteinExistence type="predicted"/>
<reference evidence="3" key="1">
    <citation type="submission" date="2022-10" db="EMBL/GenBank/DDBJ databases">
        <authorList>
            <person name="Chen Y."/>
            <person name="Dougan E. K."/>
            <person name="Chan C."/>
            <person name="Rhodes N."/>
            <person name="Thang M."/>
        </authorList>
    </citation>
    <scope>NUCLEOTIDE SEQUENCE</scope>
</reference>
<name>A0A9P1CV48_9DINO</name>
<keyword evidence="5" id="KW-1185">Reference proteome</keyword>
<reference evidence="4" key="2">
    <citation type="submission" date="2024-04" db="EMBL/GenBank/DDBJ databases">
        <authorList>
            <person name="Chen Y."/>
            <person name="Shah S."/>
            <person name="Dougan E. K."/>
            <person name="Thang M."/>
            <person name="Chan C."/>
        </authorList>
    </citation>
    <scope>NUCLEOTIDE SEQUENCE [LARGE SCALE GENOMIC DNA]</scope>
</reference>
<feature type="signal peptide" evidence="2">
    <location>
        <begin position="1"/>
        <end position="29"/>
    </location>
</feature>
<feature type="chain" id="PRO_5043270870" evidence="2">
    <location>
        <begin position="30"/>
        <end position="609"/>
    </location>
</feature>
<dbReference type="AlphaFoldDB" id="A0A9P1CV48"/>
<dbReference type="EMBL" id="CAMXCT020002458">
    <property type="protein sequence ID" value="CAL1151664.1"/>
    <property type="molecule type" value="Genomic_DNA"/>
</dbReference>
<organism evidence="3">
    <name type="scientific">Cladocopium goreaui</name>
    <dbReference type="NCBI Taxonomy" id="2562237"/>
    <lineage>
        <taxon>Eukaryota</taxon>
        <taxon>Sar</taxon>
        <taxon>Alveolata</taxon>
        <taxon>Dinophyceae</taxon>
        <taxon>Suessiales</taxon>
        <taxon>Symbiodiniaceae</taxon>
        <taxon>Cladocopium</taxon>
    </lineage>
</organism>
<feature type="compositionally biased region" description="Polar residues" evidence="1">
    <location>
        <begin position="191"/>
        <end position="200"/>
    </location>
</feature>
<evidence type="ECO:0000313" key="3">
    <source>
        <dbReference type="EMBL" id="CAI3998289.1"/>
    </source>
</evidence>
<dbReference type="OrthoDB" id="426928at2759"/>
<evidence type="ECO:0000256" key="2">
    <source>
        <dbReference type="SAM" id="SignalP"/>
    </source>
</evidence>
<evidence type="ECO:0000313" key="5">
    <source>
        <dbReference type="Proteomes" id="UP001152797"/>
    </source>
</evidence>
<evidence type="ECO:0000256" key="1">
    <source>
        <dbReference type="SAM" id="MobiDB-lite"/>
    </source>
</evidence>
<comment type="caution">
    <text evidence="3">The sequence shown here is derived from an EMBL/GenBank/DDBJ whole genome shotgun (WGS) entry which is preliminary data.</text>
</comment>
<evidence type="ECO:0000313" key="4">
    <source>
        <dbReference type="EMBL" id="CAL1151664.1"/>
    </source>
</evidence>
<accession>A0A9P1CV48</accession>
<sequence length="609" mass="67568">MRCVRGARSLLGLLFLASLLLLVWNGVVSERNLSAWISPRTAGLTDPDQSKTSKVVELDPVLAPAPPPSVASARNPLEETGSAASFVRNESKPATFRLGGDGGCAEGFHLVTDEESCQVGAKFFKKPFAGSMDAGHEPAGCLLRKADNDVIFNLAESSKPGSRQRQQLCFDRPPGKLPSRPSAPRAGPQPRGSTVPSVPSGTALVSEIGNLTMAPSCGEVEGAVQIRHPNRCQIAAAAYGKKYIGIMKSFLEPHGCLHRKFDQDMMFNRLQTNVTKKDRELVCSSEADPEVPLSRAALSPLEAQKMRIYCFGWTVRRPQEELLLPYARKLYEGCDSHHFFTDTQSAGAEQPDFIRVELPKTQQNRSDQFWLLLKNMVGLLPAWNYLLQNNVTDGFDWVINLELDHFFFAPFLRQTIADHTNLMLQDRLPGQDPWHDSVMMVFGNVFAFNAPLVQNMKREWGTIGQVINDSSSIGLGCPVISGSRAHDVGYCEQDMVYENLRDYMRSSVTIVGANGCGNVATSDSLVPFPLACWQDFVFGDEEEQRLQVLKELHVLWNFSDAQGAEDYCLSREDLQPHCKKLVRSRFVPIIHNIKTPKLHEAARELLPLA</sequence>
<feature type="non-terminal residue" evidence="3">
    <location>
        <position position="1"/>
    </location>
</feature>
<feature type="region of interest" description="Disordered" evidence="1">
    <location>
        <begin position="155"/>
        <end position="201"/>
    </location>
</feature>
<dbReference type="EMBL" id="CAMXCT030002458">
    <property type="protein sequence ID" value="CAL4785601.1"/>
    <property type="molecule type" value="Genomic_DNA"/>
</dbReference>